<evidence type="ECO:0000313" key="2">
    <source>
        <dbReference type="Proteomes" id="UP000638188"/>
    </source>
</evidence>
<dbReference type="RefSeq" id="WP_150276380.1">
    <property type="nucleotide sequence ID" value="NZ_BMFF01000002.1"/>
</dbReference>
<proteinExistence type="predicted"/>
<organism evidence="1 2">
    <name type="scientific">Halopseudomonas salina</name>
    <dbReference type="NCBI Taxonomy" id="1323744"/>
    <lineage>
        <taxon>Bacteria</taxon>
        <taxon>Pseudomonadati</taxon>
        <taxon>Pseudomonadota</taxon>
        <taxon>Gammaproteobacteria</taxon>
        <taxon>Pseudomonadales</taxon>
        <taxon>Pseudomonadaceae</taxon>
        <taxon>Halopseudomonas</taxon>
    </lineage>
</organism>
<sequence length="293" mass="33594">MNLSPTSLEKLRELINEETEYRSGPKLVQFFNRLGFHDSYGQGFPSRWVYTDQRLEAINGTPELDKCIRAVLNPANFIGRFPDLDAHIISFNQFLTFDKWKIIREGAEINFRRLEKVEIDEPQPNDDGDTESEFLKKEFTNVSIARLGLEGAVSDVLEQRIREIEKCFFGKAYLAVILMAGSTLEGTLLGVANQHPRSFNLAAASPKDRAGKAKQFQDWTLSAFIDAAYELRLVQHDTQKFSHTLRDFRNYIHPFQQMSTGFRPTEHTAKLCLQVLKAAVYELGENVSRIRDK</sequence>
<protein>
    <recommendedName>
        <fullName evidence="3">HEPN domain-containing protein</fullName>
    </recommendedName>
</protein>
<accession>A0ABQ1PB89</accession>
<gene>
    <name evidence="1" type="ORF">GCM10007418_11720</name>
</gene>
<reference evidence="2" key="1">
    <citation type="journal article" date="2019" name="Int. J. Syst. Evol. Microbiol.">
        <title>The Global Catalogue of Microorganisms (GCM) 10K type strain sequencing project: providing services to taxonomists for standard genome sequencing and annotation.</title>
        <authorList>
            <consortium name="The Broad Institute Genomics Platform"/>
            <consortium name="The Broad Institute Genome Sequencing Center for Infectious Disease"/>
            <person name="Wu L."/>
            <person name="Ma J."/>
        </authorList>
    </citation>
    <scope>NUCLEOTIDE SEQUENCE [LARGE SCALE GENOMIC DNA]</scope>
    <source>
        <strain evidence="2">CGMCC 1.12482</strain>
    </source>
</reference>
<keyword evidence="2" id="KW-1185">Reference proteome</keyword>
<comment type="caution">
    <text evidence="1">The sequence shown here is derived from an EMBL/GenBank/DDBJ whole genome shotgun (WGS) entry which is preliminary data.</text>
</comment>
<evidence type="ECO:0000313" key="1">
    <source>
        <dbReference type="EMBL" id="GGC93847.1"/>
    </source>
</evidence>
<dbReference type="Proteomes" id="UP000638188">
    <property type="component" value="Unassembled WGS sequence"/>
</dbReference>
<dbReference type="EMBL" id="BMFF01000002">
    <property type="protein sequence ID" value="GGC93847.1"/>
    <property type="molecule type" value="Genomic_DNA"/>
</dbReference>
<evidence type="ECO:0008006" key="3">
    <source>
        <dbReference type="Google" id="ProtNLM"/>
    </source>
</evidence>
<name>A0ABQ1PB89_9GAMM</name>